<keyword evidence="1" id="KW-1133">Transmembrane helix</keyword>
<gene>
    <name evidence="2" type="ORF">A0O21_06325</name>
</gene>
<protein>
    <recommendedName>
        <fullName evidence="4">DUF1576 domain-containing protein</fullName>
    </recommendedName>
</protein>
<name>A0A172Q8E4_9STRE</name>
<keyword evidence="1" id="KW-0472">Membrane</keyword>
<feature type="transmembrane region" description="Helical" evidence="1">
    <location>
        <begin position="393"/>
        <end position="411"/>
    </location>
</feature>
<dbReference type="OrthoDB" id="9776502at2"/>
<keyword evidence="1" id="KW-0812">Transmembrane</keyword>
<feature type="transmembrane region" description="Helical" evidence="1">
    <location>
        <begin position="328"/>
        <end position="354"/>
    </location>
</feature>
<evidence type="ECO:0000256" key="1">
    <source>
        <dbReference type="SAM" id="Phobius"/>
    </source>
</evidence>
<feature type="transmembrane region" description="Helical" evidence="1">
    <location>
        <begin position="189"/>
        <end position="207"/>
    </location>
</feature>
<dbReference type="KEGG" id="spat:A0O21_06325"/>
<feature type="transmembrane region" description="Helical" evidence="1">
    <location>
        <begin position="279"/>
        <end position="297"/>
    </location>
</feature>
<dbReference type="AlphaFoldDB" id="A0A172Q8E4"/>
<feature type="transmembrane region" description="Helical" evidence="1">
    <location>
        <begin position="130"/>
        <end position="150"/>
    </location>
</feature>
<feature type="transmembrane region" description="Helical" evidence="1">
    <location>
        <begin position="304"/>
        <end position="322"/>
    </location>
</feature>
<feature type="transmembrane region" description="Helical" evidence="1">
    <location>
        <begin position="55"/>
        <end position="77"/>
    </location>
</feature>
<reference evidence="3" key="2">
    <citation type="submission" date="2016-03" db="EMBL/GenBank/DDBJ databases">
        <title>Streptococcus antelopensis sp. nov., isolated from the feces of the Tibetan antelope (Pantholops hodgsonii) in Hoh Xil National Nature Reserve, Qinghai, China.</title>
        <authorList>
            <person name="Bai X."/>
        </authorList>
    </citation>
    <scope>NUCLEOTIDE SEQUENCE [LARGE SCALE GENOMIC DNA]</scope>
    <source>
        <strain evidence="3">TA 26</strain>
    </source>
</reference>
<feature type="transmembrane region" description="Helical" evidence="1">
    <location>
        <begin position="361"/>
        <end position="381"/>
    </location>
</feature>
<feature type="transmembrane region" description="Helical" evidence="1">
    <location>
        <begin position="157"/>
        <end position="177"/>
    </location>
</feature>
<proteinExistence type="predicted"/>
<dbReference type="InterPro" id="IPR011470">
    <property type="entry name" value="DUF1576"/>
</dbReference>
<keyword evidence="3" id="KW-1185">Reference proteome</keyword>
<feature type="transmembrane region" description="Helical" evidence="1">
    <location>
        <begin position="228"/>
        <end position="247"/>
    </location>
</feature>
<dbReference type="EMBL" id="CP014699">
    <property type="protein sequence ID" value="AND79665.1"/>
    <property type="molecule type" value="Genomic_DNA"/>
</dbReference>
<accession>A0A172Q8E4</accession>
<feature type="transmembrane region" description="Helical" evidence="1">
    <location>
        <begin position="89"/>
        <end position="118"/>
    </location>
</feature>
<evidence type="ECO:0000313" key="3">
    <source>
        <dbReference type="Proteomes" id="UP000077317"/>
    </source>
</evidence>
<reference evidence="2 3" key="1">
    <citation type="journal article" date="2016" name="Int. J. Syst. Evol. Microbiol.">
        <title>Streptococcuspantholopis sp. nov., isolated from faeces of the Tibetan antelope (Pantholops hodgsonii).</title>
        <authorList>
            <person name="Bai X."/>
            <person name="Xiong Y."/>
            <person name="Lu S."/>
            <person name="Jin D."/>
            <person name="Lai X."/>
            <person name="Yang J."/>
            <person name="Niu L."/>
            <person name="Hu S."/>
            <person name="Meng X."/>
            <person name="Pu J."/>
            <person name="Ye C."/>
            <person name="Xu J."/>
        </authorList>
    </citation>
    <scope>NUCLEOTIDE SEQUENCE [LARGE SCALE GENOMIC DNA]</scope>
    <source>
        <strain evidence="2 3">TA 26</strain>
    </source>
</reference>
<organism evidence="2 3">
    <name type="scientific">Streptococcus pantholopis</name>
    <dbReference type="NCBI Taxonomy" id="1811193"/>
    <lineage>
        <taxon>Bacteria</taxon>
        <taxon>Bacillati</taxon>
        <taxon>Bacillota</taxon>
        <taxon>Bacilli</taxon>
        <taxon>Lactobacillales</taxon>
        <taxon>Streptococcaceae</taxon>
        <taxon>Streptococcus</taxon>
    </lineage>
</organism>
<evidence type="ECO:0008006" key="4">
    <source>
        <dbReference type="Google" id="ProtNLM"/>
    </source>
</evidence>
<dbReference type="Proteomes" id="UP000077317">
    <property type="component" value="Chromosome"/>
</dbReference>
<evidence type="ECO:0000313" key="2">
    <source>
        <dbReference type="EMBL" id="AND79665.1"/>
    </source>
</evidence>
<dbReference type="RefSeq" id="WP_067063050.1">
    <property type="nucleotide sequence ID" value="NZ_CP014699.1"/>
</dbReference>
<dbReference type="Pfam" id="PF07613">
    <property type="entry name" value="DUF1576"/>
    <property type="match status" value="2"/>
</dbReference>
<sequence length="422" mass="46729">MRLSFLRQLNWEKDNLLLLAIGTFIFGLITPAKTTWWEDYVHLLTVQTYLIHDFFAVAGIAATFVNAALHLAIAYYLNIRNQLTHLTGFQMAAIGIFVGHSFFGTHLLNILPIILGVILYAQLSHQSFKIYTSISLFATCMAPAVSYIMFSHGLSLISILGAIVLGLILGFITPPLAEAFLKFHQGYTLYNIGFTSGVIGMFVYACLRYFQFEIPTAQVLSTEAHDYILVYILSICLLMLGQALIGLDFQDFRTKFIKLNHRVGRLPDDFVIKYGRKTAFFNMGLLGMVYLSLLLVMRVQLNGPIAGGLMSIIGFAGFGKHLRNTLPVAFGVILAAWFANQSFGTIGFALSFLFGTSLAPLAGYYGIIVGMIAGFLQFNITQSVIDLHLGLCLYNNGFSSGFVAAFLVPILESLPRRKKSKE</sequence>